<reference evidence="2 3" key="1">
    <citation type="submission" date="2019-02" db="EMBL/GenBank/DDBJ databases">
        <title>Deep-cultivation of Planctomycetes and their phenomic and genomic characterization uncovers novel biology.</title>
        <authorList>
            <person name="Wiegand S."/>
            <person name="Jogler M."/>
            <person name="Boedeker C."/>
            <person name="Pinto D."/>
            <person name="Vollmers J."/>
            <person name="Rivas-Marin E."/>
            <person name="Kohn T."/>
            <person name="Peeters S.H."/>
            <person name="Heuer A."/>
            <person name="Rast P."/>
            <person name="Oberbeckmann S."/>
            <person name="Bunk B."/>
            <person name="Jeske O."/>
            <person name="Meyerdierks A."/>
            <person name="Storesund J.E."/>
            <person name="Kallscheuer N."/>
            <person name="Luecker S."/>
            <person name="Lage O.M."/>
            <person name="Pohl T."/>
            <person name="Merkel B.J."/>
            <person name="Hornburger P."/>
            <person name="Mueller R.-W."/>
            <person name="Bruemmer F."/>
            <person name="Labrenz M."/>
            <person name="Spormann A.M."/>
            <person name="Op den Camp H."/>
            <person name="Overmann J."/>
            <person name="Amann R."/>
            <person name="Jetten M.S.M."/>
            <person name="Mascher T."/>
            <person name="Medema M.H."/>
            <person name="Devos D.P."/>
            <person name="Kaster A.-K."/>
            <person name="Ovreas L."/>
            <person name="Rohde M."/>
            <person name="Galperin M.Y."/>
            <person name="Jogler C."/>
        </authorList>
    </citation>
    <scope>NUCLEOTIDE SEQUENCE [LARGE SCALE GENOMIC DNA]</scope>
    <source>
        <strain evidence="2 3">Mal33</strain>
    </source>
</reference>
<evidence type="ECO:0000313" key="3">
    <source>
        <dbReference type="Proteomes" id="UP000316770"/>
    </source>
</evidence>
<proteinExistence type="predicted"/>
<accession>A0A518INR1</accession>
<sequence length="142" mass="14854" precursor="true">MMKNCKSFVASGLLAALSLVTFGCGPSGLPPLGTVHGTVTIDGQPVEGASIEFTPESGRPSVGETDADGNYKMLFTYEADGALVGKHTVRITTARQGVVSEGEGPSIEAREERLPAKYNEASELTVDVVAGDNTFDFDLEGK</sequence>
<name>A0A518INR1_9BACT</name>
<dbReference type="AlphaFoldDB" id="A0A518INR1"/>
<evidence type="ECO:0000256" key="1">
    <source>
        <dbReference type="SAM" id="SignalP"/>
    </source>
</evidence>
<protein>
    <recommendedName>
        <fullName evidence="4">Carboxypeptidase regulatory-like domain-containing protein</fullName>
    </recommendedName>
</protein>
<evidence type="ECO:0000313" key="2">
    <source>
        <dbReference type="EMBL" id="QDV54733.1"/>
    </source>
</evidence>
<gene>
    <name evidence="2" type="ORF">Mal33_06930</name>
</gene>
<dbReference type="Gene3D" id="2.60.40.1120">
    <property type="entry name" value="Carboxypeptidase-like, regulatory domain"/>
    <property type="match status" value="1"/>
</dbReference>
<evidence type="ECO:0008006" key="4">
    <source>
        <dbReference type="Google" id="ProtNLM"/>
    </source>
</evidence>
<keyword evidence="1" id="KW-0732">Signal</keyword>
<dbReference type="EMBL" id="CP036318">
    <property type="protein sequence ID" value="QDV54733.1"/>
    <property type="molecule type" value="Genomic_DNA"/>
</dbReference>
<organism evidence="2 3">
    <name type="scientific">Rosistilla oblonga</name>
    <dbReference type="NCBI Taxonomy" id="2527990"/>
    <lineage>
        <taxon>Bacteria</taxon>
        <taxon>Pseudomonadati</taxon>
        <taxon>Planctomycetota</taxon>
        <taxon>Planctomycetia</taxon>
        <taxon>Pirellulales</taxon>
        <taxon>Pirellulaceae</taxon>
        <taxon>Rosistilla</taxon>
    </lineage>
</organism>
<dbReference type="PROSITE" id="PS51257">
    <property type="entry name" value="PROKAR_LIPOPROTEIN"/>
    <property type="match status" value="1"/>
</dbReference>
<feature type="signal peptide" evidence="1">
    <location>
        <begin position="1"/>
        <end position="23"/>
    </location>
</feature>
<dbReference type="RefSeq" id="WP_145282391.1">
    <property type="nucleotide sequence ID" value="NZ_CP036318.1"/>
</dbReference>
<feature type="chain" id="PRO_5022187105" description="Carboxypeptidase regulatory-like domain-containing protein" evidence="1">
    <location>
        <begin position="24"/>
        <end position="142"/>
    </location>
</feature>
<dbReference type="Proteomes" id="UP000316770">
    <property type="component" value="Chromosome"/>
</dbReference>
<keyword evidence="3" id="KW-1185">Reference proteome</keyword>